<dbReference type="AlphaFoldDB" id="A0A7V7TVC0"/>
<proteinExistence type="predicted"/>
<dbReference type="EMBL" id="VZDO01000017">
    <property type="protein sequence ID" value="KAB0677330.1"/>
    <property type="molecule type" value="Genomic_DNA"/>
</dbReference>
<dbReference type="Gene3D" id="3.40.50.2000">
    <property type="entry name" value="Glycogen Phosphorylase B"/>
    <property type="match status" value="2"/>
</dbReference>
<evidence type="ECO:0000256" key="2">
    <source>
        <dbReference type="ARBA" id="ARBA00022679"/>
    </source>
</evidence>
<dbReference type="RefSeq" id="WP_150972176.1">
    <property type="nucleotide sequence ID" value="NZ_VZDO01000017.1"/>
</dbReference>
<name>A0A7V7TVC0_9HYPH</name>
<accession>A0A7V7TVC0</accession>
<keyword evidence="4" id="KW-1185">Reference proteome</keyword>
<evidence type="ECO:0000313" key="4">
    <source>
        <dbReference type="Proteomes" id="UP000432089"/>
    </source>
</evidence>
<evidence type="ECO:0000256" key="1">
    <source>
        <dbReference type="ARBA" id="ARBA00022676"/>
    </source>
</evidence>
<dbReference type="PANTHER" id="PTHR12526">
    <property type="entry name" value="GLYCOSYLTRANSFERASE"/>
    <property type="match status" value="1"/>
</dbReference>
<reference evidence="3 4" key="1">
    <citation type="submission" date="2019-09" db="EMBL/GenBank/DDBJ databases">
        <title>YIM 132180 draft genome.</title>
        <authorList>
            <person name="Zhang K."/>
        </authorList>
    </citation>
    <scope>NUCLEOTIDE SEQUENCE [LARGE SCALE GENOMIC DNA]</scope>
    <source>
        <strain evidence="3 4">YIM 132180</strain>
    </source>
</reference>
<sequence length="366" mass="39128">MQPCILYVHDLRSSGVVRNALAYAERIAQDRPTTLLAGSAQGLFRREAGSGGFVLATLSDGAESPSRLAAARHLRRWLSDRPGGVLLSVGNHGHPSVYWATRGLPRFRRIYRISSQTERDGGLRDKVRLRWMAMLVADADRIALVGDALSRTPFFARSLRDGKAAAIPNGLDRAAALRLASAPSPHPWLEDAVPVVLGVGRLRPQKNFDLLIEAVGIARRERRMRLAILGGGERRKREHLAGLAAEAGLGTDFLLAGETANVFAWIARAHVFALPSRWEGSSMALLEALAVGTPAVASRLAGDAASVLGEGRHGLLFDGTDPAALAAALLHQTSDAPVRPGDRADQYGLSAERYAALVGEVDADDG</sequence>
<evidence type="ECO:0000313" key="3">
    <source>
        <dbReference type="EMBL" id="KAB0677330.1"/>
    </source>
</evidence>
<comment type="caution">
    <text evidence="3">The sequence shown here is derived from an EMBL/GenBank/DDBJ whole genome shotgun (WGS) entry which is preliminary data.</text>
</comment>
<dbReference type="SUPFAM" id="SSF53756">
    <property type="entry name" value="UDP-Glycosyltransferase/glycogen phosphorylase"/>
    <property type="match status" value="1"/>
</dbReference>
<dbReference type="Proteomes" id="UP000432089">
    <property type="component" value="Unassembled WGS sequence"/>
</dbReference>
<dbReference type="Pfam" id="PF13692">
    <property type="entry name" value="Glyco_trans_1_4"/>
    <property type="match status" value="1"/>
</dbReference>
<keyword evidence="1" id="KW-0328">Glycosyltransferase</keyword>
<gene>
    <name evidence="3" type="ORF">F6X38_18215</name>
</gene>
<dbReference type="GO" id="GO:0016757">
    <property type="term" value="F:glycosyltransferase activity"/>
    <property type="evidence" value="ECO:0007669"/>
    <property type="project" value="UniProtKB-KW"/>
</dbReference>
<keyword evidence="2 3" id="KW-0808">Transferase</keyword>
<protein>
    <submittedName>
        <fullName evidence="3">Glycosyltransferase</fullName>
    </submittedName>
</protein>
<organism evidence="3 4">
    <name type="scientific">Plantimonas leprariae</name>
    <dbReference type="NCBI Taxonomy" id="2615207"/>
    <lineage>
        <taxon>Bacteria</taxon>
        <taxon>Pseudomonadati</taxon>
        <taxon>Pseudomonadota</taxon>
        <taxon>Alphaproteobacteria</taxon>
        <taxon>Hyphomicrobiales</taxon>
        <taxon>Aurantimonadaceae</taxon>
        <taxon>Plantimonas</taxon>
    </lineage>
</organism>
<dbReference type="PANTHER" id="PTHR12526:SF510">
    <property type="entry name" value="D-INOSITOL 3-PHOSPHATE GLYCOSYLTRANSFERASE"/>
    <property type="match status" value="1"/>
</dbReference>